<dbReference type="AlphaFoldDB" id="A0A4U5TWA6"/>
<proteinExistence type="predicted"/>
<feature type="compositionally biased region" description="Polar residues" evidence="1">
    <location>
        <begin position="118"/>
        <end position="128"/>
    </location>
</feature>
<evidence type="ECO:0000313" key="2">
    <source>
        <dbReference type="EMBL" id="TKS65740.1"/>
    </source>
</evidence>
<dbReference type="InterPro" id="IPR028006">
    <property type="entry name" value="CEP15-like"/>
</dbReference>
<dbReference type="STRING" id="240159.A0A4U5TWA6"/>
<feature type="compositionally biased region" description="Basic and acidic residues" evidence="1">
    <location>
        <begin position="139"/>
        <end position="155"/>
    </location>
</feature>
<dbReference type="Pfam" id="PF15134">
    <property type="entry name" value="CEP15-like"/>
    <property type="match status" value="1"/>
</dbReference>
<keyword evidence="3" id="KW-1185">Reference proteome</keyword>
<evidence type="ECO:0000256" key="1">
    <source>
        <dbReference type="SAM" id="MobiDB-lite"/>
    </source>
</evidence>
<dbReference type="PANTHER" id="PTHR14286">
    <property type="entry name" value="GENE, 49355-RELATED"/>
    <property type="match status" value="1"/>
</dbReference>
<accession>A0A4U5TWA6</accession>
<evidence type="ECO:0000313" key="3">
    <source>
        <dbReference type="Proteomes" id="UP000298787"/>
    </source>
</evidence>
<reference evidence="2 3" key="1">
    <citation type="submission" date="2019-01" db="EMBL/GenBank/DDBJ databases">
        <title>Genome Assembly of Collichthys lucidus.</title>
        <authorList>
            <person name="Cai M."/>
            <person name="Xiao S."/>
        </authorList>
    </citation>
    <scope>NUCLEOTIDE SEQUENCE [LARGE SCALE GENOMIC DNA]</scope>
    <source>
        <strain evidence="2">JT15FE1705JMU</strain>
        <tissue evidence="2">Muscle</tissue>
    </source>
</reference>
<gene>
    <name evidence="2" type="ORF">D9C73_028175</name>
</gene>
<dbReference type="PANTHER" id="PTHR14286:SF2">
    <property type="entry name" value="CENTROSOMAL PROTEIN 15 KDA"/>
    <property type="match status" value="1"/>
</dbReference>
<dbReference type="EMBL" id="ML241043">
    <property type="protein sequence ID" value="TKS65740.1"/>
    <property type="molecule type" value="Genomic_DNA"/>
</dbReference>
<feature type="region of interest" description="Disordered" evidence="1">
    <location>
        <begin position="97"/>
        <end position="185"/>
    </location>
</feature>
<protein>
    <submittedName>
        <fullName evidence="2">Uncharacterized protein</fullName>
    </submittedName>
</protein>
<sequence length="185" mass="20601">MSASVPEHQELLDRHEYILGRRAELLEQMQSHREQMKIQRKQQVEESEAARHRNSTLLQTVEDGLRGKQLPHPDLLALETRYWASVEESIPAWEHFLLGKGPHPADCPGQPPRRAKQKPSTAKNQGSCSIPHPGATDQIDGRKDGGQKVESDNKSAMRALRLLNSQQPTTSPPSHKAPSPGPPCP</sequence>
<name>A0A4U5TWA6_COLLU</name>
<organism evidence="2 3">
    <name type="scientific">Collichthys lucidus</name>
    <name type="common">Big head croaker</name>
    <name type="synonym">Sciaena lucida</name>
    <dbReference type="NCBI Taxonomy" id="240159"/>
    <lineage>
        <taxon>Eukaryota</taxon>
        <taxon>Metazoa</taxon>
        <taxon>Chordata</taxon>
        <taxon>Craniata</taxon>
        <taxon>Vertebrata</taxon>
        <taxon>Euteleostomi</taxon>
        <taxon>Actinopterygii</taxon>
        <taxon>Neopterygii</taxon>
        <taxon>Teleostei</taxon>
        <taxon>Neoteleostei</taxon>
        <taxon>Acanthomorphata</taxon>
        <taxon>Eupercaria</taxon>
        <taxon>Sciaenidae</taxon>
        <taxon>Collichthys</taxon>
    </lineage>
</organism>
<dbReference type="Proteomes" id="UP000298787">
    <property type="component" value="Unassembled WGS sequence"/>
</dbReference>